<dbReference type="GeneID" id="109586319"/>
<feature type="region of interest" description="Disordered" evidence="1">
    <location>
        <begin position="85"/>
        <end position="107"/>
    </location>
</feature>
<organism evidence="2 3">
    <name type="scientific">Amphimedon queenslandica</name>
    <name type="common">Sponge</name>
    <dbReference type="NCBI Taxonomy" id="400682"/>
    <lineage>
        <taxon>Eukaryota</taxon>
        <taxon>Metazoa</taxon>
        <taxon>Porifera</taxon>
        <taxon>Demospongiae</taxon>
        <taxon>Heteroscleromorpha</taxon>
        <taxon>Haplosclerida</taxon>
        <taxon>Niphatidae</taxon>
        <taxon>Amphimedon</taxon>
    </lineage>
</organism>
<dbReference type="KEGG" id="aqu:109586319"/>
<evidence type="ECO:0000256" key="1">
    <source>
        <dbReference type="SAM" id="MobiDB-lite"/>
    </source>
</evidence>
<protein>
    <submittedName>
        <fullName evidence="2">Uncharacterized protein</fullName>
    </submittedName>
</protein>
<reference evidence="2" key="2">
    <citation type="submission" date="2024-06" db="UniProtKB">
        <authorList>
            <consortium name="EnsemblMetazoa"/>
        </authorList>
    </citation>
    <scope>IDENTIFICATION</scope>
</reference>
<dbReference type="RefSeq" id="XP_019858054.1">
    <property type="nucleotide sequence ID" value="XM_020002495.1"/>
</dbReference>
<dbReference type="EnsemblMetazoa" id="XM_020002495.1">
    <property type="protein sequence ID" value="XP_019858054.1"/>
    <property type="gene ID" value="LOC109586319"/>
</dbReference>
<dbReference type="AlphaFoldDB" id="A0AAN0JMP9"/>
<keyword evidence="3" id="KW-1185">Reference proteome</keyword>
<reference evidence="3" key="1">
    <citation type="journal article" date="2010" name="Nature">
        <title>The Amphimedon queenslandica genome and the evolution of animal complexity.</title>
        <authorList>
            <person name="Srivastava M."/>
            <person name="Simakov O."/>
            <person name="Chapman J."/>
            <person name="Fahey B."/>
            <person name="Gauthier M.E."/>
            <person name="Mitros T."/>
            <person name="Richards G.S."/>
            <person name="Conaco C."/>
            <person name="Dacre M."/>
            <person name="Hellsten U."/>
            <person name="Larroux C."/>
            <person name="Putnam N.H."/>
            <person name="Stanke M."/>
            <person name="Adamska M."/>
            <person name="Darling A."/>
            <person name="Degnan S.M."/>
            <person name="Oakley T.H."/>
            <person name="Plachetzki D.C."/>
            <person name="Zhai Y."/>
            <person name="Adamski M."/>
            <person name="Calcino A."/>
            <person name="Cummins S.F."/>
            <person name="Goodstein D.M."/>
            <person name="Harris C."/>
            <person name="Jackson D.J."/>
            <person name="Leys S.P."/>
            <person name="Shu S."/>
            <person name="Woodcroft B.J."/>
            <person name="Vervoort M."/>
            <person name="Kosik K.S."/>
            <person name="Manning G."/>
            <person name="Degnan B.M."/>
            <person name="Rokhsar D.S."/>
        </authorList>
    </citation>
    <scope>NUCLEOTIDE SEQUENCE [LARGE SCALE GENOMIC DNA]</scope>
</reference>
<evidence type="ECO:0000313" key="3">
    <source>
        <dbReference type="Proteomes" id="UP000007879"/>
    </source>
</evidence>
<evidence type="ECO:0000313" key="2">
    <source>
        <dbReference type="EnsemblMetazoa" id="XP_019858054.1"/>
    </source>
</evidence>
<dbReference type="Proteomes" id="UP000007879">
    <property type="component" value="Unassembled WGS sequence"/>
</dbReference>
<name>A0AAN0JMP9_AMPQE</name>
<sequence>MEKIRIKPRNPHTDEFSVLDVLVREFEIKLIEEGGKKPINKDGAYYIAKTKPGSFTKIQKKLLQNKGNLQEWEFKLLPSATDQPTMITGQSTMKKGQSTTLTADRSTMTKGRSATLATDQCVLINITYSDKKAFKKLPTAKNLAQKIIDAAHAATTTDKRSLADFNYAFTITKVDLCCFHCFQTSQPPPAKKSSLLVKVEVEYPSSYCDLDGETFYYEFLSDILSDDCWICWKSNGATSDGIILCSNLKAMKKV</sequence>
<proteinExistence type="predicted"/>
<accession>A0AAN0JMP9</accession>